<dbReference type="AlphaFoldDB" id="A0A8T2RCD5"/>
<name>A0A8T2RCD5_CERRI</name>
<sequence length="105" mass="12146">MDWNAKDEKQISTNLSKKPASIACSSSFVGSVKPAFRDALDSLSFLLQHRTEDPEEDDGMVPTRMPNFQERCDSPSFQKWYSCVLSPIGRCFYLSYLLWNRFPFH</sequence>
<accession>A0A8T2RCD5</accession>
<comment type="caution">
    <text evidence="1">The sequence shown here is derived from an EMBL/GenBank/DDBJ whole genome shotgun (WGS) entry which is preliminary data.</text>
</comment>
<dbReference type="Proteomes" id="UP000825935">
    <property type="component" value="Chromosome 28"/>
</dbReference>
<protein>
    <submittedName>
        <fullName evidence="1">Uncharacterized protein</fullName>
    </submittedName>
</protein>
<evidence type="ECO:0000313" key="1">
    <source>
        <dbReference type="EMBL" id="KAH7294112.1"/>
    </source>
</evidence>
<gene>
    <name evidence="1" type="ORF">KP509_28G057100</name>
</gene>
<organism evidence="1 2">
    <name type="scientific">Ceratopteris richardii</name>
    <name type="common">Triangle waterfern</name>
    <dbReference type="NCBI Taxonomy" id="49495"/>
    <lineage>
        <taxon>Eukaryota</taxon>
        <taxon>Viridiplantae</taxon>
        <taxon>Streptophyta</taxon>
        <taxon>Embryophyta</taxon>
        <taxon>Tracheophyta</taxon>
        <taxon>Polypodiopsida</taxon>
        <taxon>Polypodiidae</taxon>
        <taxon>Polypodiales</taxon>
        <taxon>Pteridineae</taxon>
        <taxon>Pteridaceae</taxon>
        <taxon>Parkerioideae</taxon>
        <taxon>Ceratopteris</taxon>
    </lineage>
</organism>
<dbReference type="EMBL" id="CM035433">
    <property type="protein sequence ID" value="KAH7294112.1"/>
    <property type="molecule type" value="Genomic_DNA"/>
</dbReference>
<keyword evidence="2" id="KW-1185">Reference proteome</keyword>
<proteinExistence type="predicted"/>
<evidence type="ECO:0000313" key="2">
    <source>
        <dbReference type="Proteomes" id="UP000825935"/>
    </source>
</evidence>
<reference evidence="1" key="1">
    <citation type="submission" date="2021-08" db="EMBL/GenBank/DDBJ databases">
        <title>WGS assembly of Ceratopteris richardii.</title>
        <authorList>
            <person name="Marchant D.B."/>
            <person name="Chen G."/>
            <person name="Jenkins J."/>
            <person name="Shu S."/>
            <person name="Leebens-Mack J."/>
            <person name="Grimwood J."/>
            <person name="Schmutz J."/>
            <person name="Soltis P."/>
            <person name="Soltis D."/>
            <person name="Chen Z.-H."/>
        </authorList>
    </citation>
    <scope>NUCLEOTIDE SEQUENCE</scope>
    <source>
        <strain evidence="1">Whitten #5841</strain>
        <tissue evidence="1">Leaf</tissue>
    </source>
</reference>